<evidence type="ECO:0000256" key="5">
    <source>
        <dbReference type="ARBA" id="ARBA00022737"/>
    </source>
</evidence>
<dbReference type="Pfam" id="PF08149">
    <property type="entry name" value="BING4CT"/>
    <property type="match status" value="1"/>
</dbReference>
<dbReference type="InterPro" id="IPR012952">
    <property type="entry name" value="BING4_C_dom"/>
</dbReference>
<dbReference type="OrthoDB" id="10251154at2759"/>
<proteinExistence type="predicted"/>
<dbReference type="InParanoid" id="A0A067MS84"/>
<dbReference type="InterPro" id="IPR015943">
    <property type="entry name" value="WD40/YVTN_repeat-like_dom_sf"/>
</dbReference>
<feature type="compositionally biased region" description="Basic and acidic residues" evidence="9">
    <location>
        <begin position="518"/>
        <end position="533"/>
    </location>
</feature>
<dbReference type="PANTHER" id="PTHR14085:SF3">
    <property type="entry name" value="WD REPEAT-CONTAINING PROTEIN 46"/>
    <property type="match status" value="1"/>
</dbReference>
<dbReference type="GO" id="GO:0032040">
    <property type="term" value="C:small-subunit processome"/>
    <property type="evidence" value="ECO:0007669"/>
    <property type="project" value="TreeGrafter"/>
</dbReference>
<dbReference type="STRING" id="930990.A0A067MS84"/>
<evidence type="ECO:0000256" key="4">
    <source>
        <dbReference type="ARBA" id="ARBA00022574"/>
    </source>
</evidence>
<dbReference type="SUPFAM" id="SSF50978">
    <property type="entry name" value="WD40 repeat-like"/>
    <property type="match status" value="1"/>
</dbReference>
<evidence type="ECO:0000256" key="7">
    <source>
        <dbReference type="ARBA" id="ARBA00076453"/>
    </source>
</evidence>
<keyword evidence="3" id="KW-0698">rRNA processing</keyword>
<dbReference type="PANTHER" id="PTHR14085">
    <property type="entry name" value="WD-REPEAT PROTEIN BING4"/>
    <property type="match status" value="1"/>
</dbReference>
<dbReference type="Proteomes" id="UP000027195">
    <property type="component" value="Unassembled WGS sequence"/>
</dbReference>
<dbReference type="SMART" id="SM00320">
    <property type="entry name" value="WD40"/>
    <property type="match status" value="3"/>
</dbReference>
<dbReference type="InterPro" id="IPR001680">
    <property type="entry name" value="WD40_rpt"/>
</dbReference>
<feature type="compositionally biased region" description="Basic and acidic residues" evidence="9">
    <location>
        <begin position="546"/>
        <end position="560"/>
    </location>
</feature>
<accession>A0A067MS84</accession>
<dbReference type="HOGENOM" id="CLU_022996_1_0_1"/>
<dbReference type="GO" id="GO:0030686">
    <property type="term" value="C:90S preribosome"/>
    <property type="evidence" value="ECO:0007669"/>
    <property type="project" value="TreeGrafter"/>
</dbReference>
<feature type="compositionally biased region" description="Basic and acidic residues" evidence="9">
    <location>
        <begin position="593"/>
        <end position="606"/>
    </location>
</feature>
<dbReference type="SMART" id="SM01033">
    <property type="entry name" value="BING4CT"/>
    <property type="match status" value="1"/>
</dbReference>
<feature type="region of interest" description="Disordered" evidence="9">
    <location>
        <begin position="23"/>
        <end position="71"/>
    </location>
</feature>
<dbReference type="InterPro" id="IPR040315">
    <property type="entry name" value="WDR46/Utp7"/>
</dbReference>
<dbReference type="PROSITE" id="PS50294">
    <property type="entry name" value="WD_REPEATS_REGION"/>
    <property type="match status" value="1"/>
</dbReference>
<sequence>MDALISKADAIKPLDKKAKRARFFKGQDRAPGEHKKKEPVVEDATAASISRSTRLPPSLVPHEPSKVPSNSHIKDVKLRSQLTRTAKHTALTKELLKDAELLRSEERGRIEVEGQMEKTWRVTQDEIVKSVGVEVAAQRKEWKLDGGSYRTRYTRNGRHLAIAGKKGHVATFDWQTGTLHSELQLQETVRDITFLQDQSFIAVAQKQYVYIYDQSGVEIHRLSSHVEVNRLEFLPWHWLLVSVGNAGYLKYTDTSTGQTINETRTKLGACNAMVQNMHNAVIYLGHQNGTVTLRTPNLSTPPVTLLAHLGPITSLSVDPSSGGRYLATAGVDNRVKVWDCRNWKGCVREWTVRGGGGGGSKGIGTELEWSQKGLLAVASGGTVNVYAPPTIHSAHKGMPPLYLNHPIPHRPLTSVRFCPFTDVLTLGHAAGLSSIIVPGAGEGDFDSAEADPFEARTARREREVRGLLDKIQPELITLDPEFIGSLAPQEERPTYDQLGKKVVAPYARLPRLERLRVSGKADETEVGEEKEQADGGGEEDGMQADESPKQTSSEKPEKVKMKMKGKGKSMKRWLSKKRKNVIDPSTVAIRQKIEAQKETRRRELKAAKAAARGGEAEVEKPSALDRFRK</sequence>
<feature type="compositionally biased region" description="Basic and acidic residues" evidence="9">
    <location>
        <begin position="614"/>
        <end position="629"/>
    </location>
</feature>
<feature type="compositionally biased region" description="Basic and acidic residues" evidence="9">
    <location>
        <begin position="25"/>
        <end position="40"/>
    </location>
</feature>
<organism evidence="11 12">
    <name type="scientific">Botryobasidium botryosum (strain FD-172 SS1)</name>
    <dbReference type="NCBI Taxonomy" id="930990"/>
    <lineage>
        <taxon>Eukaryota</taxon>
        <taxon>Fungi</taxon>
        <taxon>Dikarya</taxon>
        <taxon>Basidiomycota</taxon>
        <taxon>Agaricomycotina</taxon>
        <taxon>Agaricomycetes</taxon>
        <taxon>Cantharellales</taxon>
        <taxon>Botryobasidiaceae</taxon>
        <taxon>Botryobasidium</taxon>
    </lineage>
</organism>
<dbReference type="EMBL" id="KL198021">
    <property type="protein sequence ID" value="KDQ18603.1"/>
    <property type="molecule type" value="Genomic_DNA"/>
</dbReference>
<evidence type="ECO:0000313" key="11">
    <source>
        <dbReference type="EMBL" id="KDQ18603.1"/>
    </source>
</evidence>
<evidence type="ECO:0000256" key="2">
    <source>
        <dbReference type="ARBA" id="ARBA00004604"/>
    </source>
</evidence>
<evidence type="ECO:0000256" key="9">
    <source>
        <dbReference type="SAM" id="MobiDB-lite"/>
    </source>
</evidence>
<dbReference type="FunFam" id="2.130.10.10:FF:000378">
    <property type="entry name" value="U3 small nucleolar RNA-associated protein 7"/>
    <property type="match status" value="1"/>
</dbReference>
<feature type="repeat" description="WD" evidence="8">
    <location>
        <begin position="305"/>
        <end position="339"/>
    </location>
</feature>
<keyword evidence="4 8" id="KW-0853">WD repeat</keyword>
<protein>
    <recommendedName>
        <fullName evidence="7">U three protein 7</fullName>
    </recommendedName>
</protein>
<dbReference type="AlphaFoldDB" id="A0A067MS84"/>
<evidence type="ECO:0000256" key="3">
    <source>
        <dbReference type="ARBA" id="ARBA00022552"/>
    </source>
</evidence>
<evidence type="ECO:0000313" key="12">
    <source>
        <dbReference type="Proteomes" id="UP000027195"/>
    </source>
</evidence>
<dbReference type="PROSITE" id="PS50082">
    <property type="entry name" value="WD_REPEATS_2"/>
    <property type="match status" value="1"/>
</dbReference>
<dbReference type="InterPro" id="IPR036322">
    <property type="entry name" value="WD40_repeat_dom_sf"/>
</dbReference>
<feature type="region of interest" description="Disordered" evidence="9">
    <location>
        <begin position="518"/>
        <end position="579"/>
    </location>
</feature>
<feature type="compositionally biased region" description="Basic residues" evidence="9">
    <location>
        <begin position="561"/>
        <end position="579"/>
    </location>
</feature>
<dbReference type="FunCoup" id="A0A067MS84">
    <property type="interactions" value="862"/>
</dbReference>
<reference evidence="12" key="1">
    <citation type="journal article" date="2014" name="Proc. Natl. Acad. Sci. U.S.A.">
        <title>Extensive sampling of basidiomycete genomes demonstrates inadequacy of the white-rot/brown-rot paradigm for wood decay fungi.</title>
        <authorList>
            <person name="Riley R."/>
            <person name="Salamov A.A."/>
            <person name="Brown D.W."/>
            <person name="Nagy L.G."/>
            <person name="Floudas D."/>
            <person name="Held B.W."/>
            <person name="Levasseur A."/>
            <person name="Lombard V."/>
            <person name="Morin E."/>
            <person name="Otillar R."/>
            <person name="Lindquist E.A."/>
            <person name="Sun H."/>
            <person name="LaButti K.M."/>
            <person name="Schmutz J."/>
            <person name="Jabbour D."/>
            <person name="Luo H."/>
            <person name="Baker S.E."/>
            <person name="Pisabarro A.G."/>
            <person name="Walton J.D."/>
            <person name="Blanchette R.A."/>
            <person name="Henrissat B."/>
            <person name="Martin F."/>
            <person name="Cullen D."/>
            <person name="Hibbett D.S."/>
            <person name="Grigoriev I.V."/>
        </authorList>
    </citation>
    <scope>NUCLEOTIDE SEQUENCE [LARGE SCALE GENOMIC DNA]</scope>
    <source>
        <strain evidence="12">FD-172 SS1</strain>
    </source>
</reference>
<name>A0A067MS84_BOTB1</name>
<dbReference type="Gene3D" id="2.130.10.10">
    <property type="entry name" value="YVTN repeat-like/Quinoprotein amine dehydrogenase"/>
    <property type="match status" value="2"/>
</dbReference>
<dbReference type="Pfam" id="PF00400">
    <property type="entry name" value="WD40"/>
    <property type="match status" value="1"/>
</dbReference>
<feature type="region of interest" description="Disordered" evidence="9">
    <location>
        <begin position="593"/>
        <end position="629"/>
    </location>
</feature>
<gene>
    <name evidence="11" type="ORF">BOTBODRAFT_63501</name>
</gene>
<evidence type="ECO:0000256" key="1">
    <source>
        <dbReference type="ARBA" id="ARBA00004099"/>
    </source>
</evidence>
<evidence type="ECO:0000259" key="10">
    <source>
        <dbReference type="SMART" id="SM01033"/>
    </source>
</evidence>
<keyword evidence="12" id="KW-1185">Reference proteome</keyword>
<keyword evidence="6" id="KW-0539">Nucleus</keyword>
<keyword evidence="5" id="KW-0677">Repeat</keyword>
<dbReference type="GO" id="GO:0000462">
    <property type="term" value="P:maturation of SSU-rRNA from tricistronic rRNA transcript (SSU-rRNA, 5.8S rRNA, LSU-rRNA)"/>
    <property type="evidence" value="ECO:0007669"/>
    <property type="project" value="TreeGrafter"/>
</dbReference>
<evidence type="ECO:0000256" key="6">
    <source>
        <dbReference type="ARBA" id="ARBA00023242"/>
    </source>
</evidence>
<evidence type="ECO:0000256" key="8">
    <source>
        <dbReference type="PROSITE-ProRule" id="PRU00221"/>
    </source>
</evidence>
<comment type="subcellular location">
    <subcellularLocation>
        <location evidence="2">Nucleus</location>
        <location evidence="2">Nucleolus</location>
    </subcellularLocation>
</comment>
<feature type="domain" description="BING4 C-terminal" evidence="10">
    <location>
        <begin position="401"/>
        <end position="480"/>
    </location>
</feature>
<comment type="function">
    <text evidence="1">Involved in nucleolar processing of pre-18S ribosomal RNA.</text>
</comment>